<comment type="similarity">
    <text evidence="1">Belongs to the peptidase M20 family.</text>
</comment>
<feature type="binding site" evidence="3">
    <location>
        <position position="147"/>
    </location>
    <ligand>
        <name>Mn(2+)</name>
        <dbReference type="ChEBI" id="CHEBI:29035"/>
        <label>2</label>
    </ligand>
</feature>
<comment type="caution">
    <text evidence="5">The sequence shown here is derived from an EMBL/GenBank/DDBJ whole genome shotgun (WGS) entry which is preliminary data.</text>
</comment>
<dbReference type="VEuPathDB" id="FungiDB:AeMF1_003596"/>
<evidence type="ECO:0000256" key="2">
    <source>
        <dbReference type="ARBA" id="ARBA00022801"/>
    </source>
</evidence>
<keyword evidence="6" id="KW-1185">Reference proteome</keyword>
<evidence type="ECO:0000256" key="1">
    <source>
        <dbReference type="ARBA" id="ARBA00006153"/>
    </source>
</evidence>
<dbReference type="InterPro" id="IPR017439">
    <property type="entry name" value="Amidohydrolase"/>
</dbReference>
<dbReference type="Gene3D" id="3.30.70.360">
    <property type="match status" value="1"/>
</dbReference>
<name>A0A6G0W8I2_9STRA</name>
<dbReference type="InterPro" id="IPR036264">
    <property type="entry name" value="Bact_exopeptidase_dim_dom"/>
</dbReference>
<dbReference type="Pfam" id="PF01546">
    <property type="entry name" value="Peptidase_M20"/>
    <property type="match status" value="1"/>
</dbReference>
<feature type="binding site" evidence="3">
    <location>
        <position position="204"/>
    </location>
    <ligand>
        <name>Mn(2+)</name>
        <dbReference type="ChEBI" id="CHEBI:29035"/>
        <label>2</label>
    </ligand>
</feature>
<dbReference type="EMBL" id="VJMJ01000309">
    <property type="protein sequence ID" value="KAF0723393.1"/>
    <property type="molecule type" value="Genomic_DNA"/>
</dbReference>
<evidence type="ECO:0000256" key="3">
    <source>
        <dbReference type="PIRSR" id="PIRSR005962-1"/>
    </source>
</evidence>
<dbReference type="SUPFAM" id="SSF53187">
    <property type="entry name" value="Zn-dependent exopeptidases"/>
    <property type="match status" value="1"/>
</dbReference>
<dbReference type="AlphaFoldDB" id="A0A6G0W8I2"/>
<dbReference type="SUPFAM" id="SSF55031">
    <property type="entry name" value="Bacterial exopeptidase dimerisation domain"/>
    <property type="match status" value="1"/>
</dbReference>
<gene>
    <name evidence="5" type="ORF">Ae201684_017733</name>
</gene>
<reference evidence="5 6" key="1">
    <citation type="submission" date="2019-07" db="EMBL/GenBank/DDBJ databases">
        <title>Genomics analysis of Aphanomyces spp. identifies a new class of oomycete effector associated with host adaptation.</title>
        <authorList>
            <person name="Gaulin E."/>
        </authorList>
    </citation>
    <scope>NUCLEOTIDE SEQUENCE [LARGE SCALE GENOMIC DNA]</scope>
    <source>
        <strain evidence="5 6">ATCC 201684</strain>
    </source>
</reference>
<keyword evidence="3" id="KW-0464">Manganese</keyword>
<accession>A0A6G0W8I2</accession>
<feature type="binding site" evidence="3">
    <location>
        <position position="145"/>
    </location>
    <ligand>
        <name>Mn(2+)</name>
        <dbReference type="ChEBI" id="CHEBI:29035"/>
        <label>2</label>
    </ligand>
</feature>
<dbReference type="PIRSF" id="PIRSF005962">
    <property type="entry name" value="Pept_M20D_amidohydro"/>
    <property type="match status" value="1"/>
</dbReference>
<keyword evidence="2" id="KW-0378">Hydrolase</keyword>
<dbReference type="GO" id="GO:0016787">
    <property type="term" value="F:hydrolase activity"/>
    <property type="evidence" value="ECO:0007669"/>
    <property type="project" value="UniProtKB-KW"/>
</dbReference>
<dbReference type="Gene3D" id="3.40.630.10">
    <property type="entry name" value="Zn peptidases"/>
    <property type="match status" value="1"/>
</dbReference>
<dbReference type="NCBIfam" id="TIGR01891">
    <property type="entry name" value="amidohydrolases"/>
    <property type="match status" value="1"/>
</dbReference>
<evidence type="ECO:0000313" key="5">
    <source>
        <dbReference type="EMBL" id="KAF0723393.1"/>
    </source>
</evidence>
<dbReference type="Pfam" id="PF07687">
    <property type="entry name" value="M20_dimer"/>
    <property type="match status" value="1"/>
</dbReference>
<evidence type="ECO:0000259" key="4">
    <source>
        <dbReference type="Pfam" id="PF07687"/>
    </source>
</evidence>
<keyword evidence="3" id="KW-0479">Metal-binding</keyword>
<dbReference type="InterPro" id="IPR002933">
    <property type="entry name" value="Peptidase_M20"/>
</dbReference>
<dbReference type="PANTHER" id="PTHR11014">
    <property type="entry name" value="PEPTIDASE M20 FAMILY MEMBER"/>
    <property type="match status" value="1"/>
</dbReference>
<feature type="binding site" evidence="3">
    <location>
        <position position="183"/>
    </location>
    <ligand>
        <name>Mn(2+)</name>
        <dbReference type="ChEBI" id="CHEBI:29035"/>
        <label>2</label>
    </ligand>
</feature>
<dbReference type="FunFam" id="3.30.70.360:FF:000014">
    <property type="entry name" value="N-acyl-L-amino acid amidohydrolase"/>
    <property type="match status" value="1"/>
</dbReference>
<dbReference type="GO" id="GO:0046872">
    <property type="term" value="F:metal ion binding"/>
    <property type="evidence" value="ECO:0007669"/>
    <property type="project" value="UniProtKB-KW"/>
</dbReference>
<sequence>MLSTLDPTPAAFALSKLKTTMSETFDAFFADLAVLRRHFRQNPELSLHEFKTQAFVRNYLVHQAHIPAEQIQDCGKTGASPLILSRSTRIVGLVVDILGPTEGPKPAESALTCVAFRGDMDALPMTEKNPHLPYESQSTGVAHMCGHDGHTANLMGFATLVQQRRHFLPPQSIVRLLFQPAEEGYFGTIRHGCLDGVDEVYGYHNWPFPLGNIQVKVGPLMAHGSTFSITISGPGGHGSAPHVTKDPIVAAGQLIGAIQTITSRSLSPHDAAIVSIGQVHGGEADNVIPSSVKLSGTIRDFSPTVESTINQRLETLVKHTCAAFGLEGKLEISDMYAVVVNPDRQANIIREIGMSVVGADRVSDNGLPVCAGEDFTSNDLNPHVSYVNLLVERSPVAELP</sequence>
<dbReference type="Proteomes" id="UP000481153">
    <property type="component" value="Unassembled WGS sequence"/>
</dbReference>
<evidence type="ECO:0000313" key="6">
    <source>
        <dbReference type="Proteomes" id="UP000481153"/>
    </source>
</evidence>
<dbReference type="InterPro" id="IPR011650">
    <property type="entry name" value="Peptidase_M20_dimer"/>
</dbReference>
<organism evidence="5 6">
    <name type="scientific">Aphanomyces euteiches</name>
    <dbReference type="NCBI Taxonomy" id="100861"/>
    <lineage>
        <taxon>Eukaryota</taxon>
        <taxon>Sar</taxon>
        <taxon>Stramenopiles</taxon>
        <taxon>Oomycota</taxon>
        <taxon>Saprolegniomycetes</taxon>
        <taxon>Saprolegniales</taxon>
        <taxon>Verrucalvaceae</taxon>
        <taxon>Aphanomyces</taxon>
    </lineage>
</organism>
<protein>
    <recommendedName>
        <fullName evidence="4">Peptidase M20 dimerisation domain-containing protein</fullName>
    </recommendedName>
</protein>
<dbReference type="PANTHER" id="PTHR11014:SF63">
    <property type="entry name" value="METALLOPEPTIDASE, PUTATIVE (AFU_ORTHOLOGUE AFUA_6G09600)-RELATED"/>
    <property type="match status" value="1"/>
</dbReference>
<comment type="cofactor">
    <cofactor evidence="3">
        <name>Mn(2+)</name>
        <dbReference type="ChEBI" id="CHEBI:29035"/>
    </cofactor>
    <text evidence="3">The Mn(2+) ion enhances activity.</text>
</comment>
<feature type="domain" description="Peptidase M20 dimerisation" evidence="4">
    <location>
        <begin position="226"/>
        <end position="319"/>
    </location>
</feature>
<proteinExistence type="inferred from homology"/>